<dbReference type="InterPro" id="IPR016024">
    <property type="entry name" value="ARM-type_fold"/>
</dbReference>
<feature type="compositionally biased region" description="Basic and acidic residues" evidence="8">
    <location>
        <begin position="918"/>
        <end position="933"/>
    </location>
</feature>
<evidence type="ECO:0000256" key="8">
    <source>
        <dbReference type="SAM" id="MobiDB-lite"/>
    </source>
</evidence>
<dbReference type="EMBL" id="MBFS01000086">
    <property type="protein sequence ID" value="PVV04726.1"/>
    <property type="molecule type" value="Genomic_DNA"/>
</dbReference>
<proteinExistence type="inferred from homology"/>
<evidence type="ECO:0000256" key="5">
    <source>
        <dbReference type="ARBA" id="ARBA00022776"/>
    </source>
</evidence>
<dbReference type="InterPro" id="IPR011989">
    <property type="entry name" value="ARM-like"/>
</dbReference>
<reference evidence="10 11" key="1">
    <citation type="journal article" date="2018" name="MBio">
        <title>Comparative Genomics Reveals the Core Gene Toolbox for the Fungus-Insect Symbiosis.</title>
        <authorList>
            <person name="Wang Y."/>
            <person name="Stata M."/>
            <person name="Wang W."/>
            <person name="Stajich J.E."/>
            <person name="White M.M."/>
            <person name="Moncalvo J.M."/>
        </authorList>
    </citation>
    <scope>NUCLEOTIDE SEQUENCE [LARGE SCALE GENOMIC DNA]</scope>
    <source>
        <strain evidence="10 11">SC-DP-2</strain>
    </source>
</reference>
<dbReference type="Proteomes" id="UP000245609">
    <property type="component" value="Unassembled WGS sequence"/>
</dbReference>
<dbReference type="PANTHER" id="PTHR14418">
    <property type="entry name" value="CONDENSIN COMPLEX SUBUNIT 3-RELATED"/>
    <property type="match status" value="1"/>
</dbReference>
<evidence type="ECO:0000256" key="3">
    <source>
        <dbReference type="ARBA" id="ARBA00022454"/>
    </source>
</evidence>
<keyword evidence="3" id="KW-0158">Chromosome</keyword>
<evidence type="ECO:0000256" key="7">
    <source>
        <dbReference type="ARBA" id="ARBA00023306"/>
    </source>
</evidence>
<dbReference type="SUPFAM" id="SSF48371">
    <property type="entry name" value="ARM repeat"/>
    <property type="match status" value="1"/>
</dbReference>
<dbReference type="OrthoDB" id="27187at2759"/>
<dbReference type="Pfam" id="PF12719">
    <property type="entry name" value="Cnd3"/>
    <property type="match status" value="1"/>
</dbReference>
<evidence type="ECO:0000259" key="9">
    <source>
        <dbReference type="Pfam" id="PF12719"/>
    </source>
</evidence>
<evidence type="ECO:0000256" key="6">
    <source>
        <dbReference type="ARBA" id="ARBA00023067"/>
    </source>
</evidence>
<dbReference type="PANTHER" id="PTHR14418:SF5">
    <property type="entry name" value="CONDENSIN COMPLEX SUBUNIT 3"/>
    <property type="match status" value="1"/>
</dbReference>
<protein>
    <recommendedName>
        <fullName evidence="9">Nuclear condensin complex subunit 3 C-terminal domain-containing protein</fullName>
    </recommendedName>
</protein>
<gene>
    <name evidence="10" type="ORF">BB560_000759</name>
</gene>
<sequence>MKEGSDNIPIEVQLERIFDAAQRSGAAHQRIAVELRKIQEDKRKDSGIGPVDETEKQFLIAFIDKLNLVLAVKKKESAPERILKFIVSFIHYGYKKESKVIENKNKNSNDEDVFESKTQENDTLTSRFTESIILHLLHGFLSKEKMVRLRCCQLTSMLVLLMKEIDEDLYEELVECLEGRLRDREAGVRANAAVALCRLLIGNYSSNPESVNKLLELMRYDNNPEVRRAVMLGVELNPNTVPFLLERARDTDNVNRRNLFVKILPKINHKIFSIEKREEILSAGIHDRDQIVQKACVQLITTCWLRDADYNLAKLFEGLDVVNSIIADDTIKAILQEFPEISEKIIFSNDVWEDLQPETAFILRHTLEYFKEKRDYSSLESKIPELLTIVKLIRKCLDGRTSSKDGADFGVKDEETLADLDGRDAEIDFIVLQLIMIVKMLDFMDEIGRREMLTLSRKLLAIPDISEQLIEHTMDIVRKLSLDESDFTQITLEVISNVQQTGEEAQLLVNSEERKAVALLTHLKSLYIFKALLERCYEPLSEHSAIYALTQDYVSPALSQNEPVLLKCAVDCLALCSLLDKNMAVGNANLLVAVYQQGNPEFQIHGLKALFDLSFVYGVEEVSANLEKDGLISLFLGALESEYIEVQAFAAEGLSKLLYGRRINNASFALHNLAVLYYHILSVDNQHLRQCLSYFFPIYCYSSTFNQKEMAKAVVPILVEYCSSMYLEMKKVEKSKIQTPTQICTQLVSWVDPRIALGFAQSVETTSKKISVDDLVWFYEIGVDSLLAANKYCMSIDSNSNMAAINVVVKILVQLVSKLKFENPNSEDFIDSNDKLVGVYKKLLVLIIALKNQVSIHLDSDTLLKRAVERVLELLKNKIPELSTEKSSIVELTSTDNELKEICGYLDLDIKEELDREIQNSPGSDKDSTDKSGEVPNSEDSEIDNILSELDISQNVEALKPENIDLESDNDDEIKETIDYIDLKNAKLESLSSNLGGINDVSPLKSRKGRKSIGLNGARLLSNGPLFKEGSSVDQVRQQIDDILLDE</sequence>
<dbReference type="Gene3D" id="1.25.10.10">
    <property type="entry name" value="Leucine-rich Repeat Variant"/>
    <property type="match status" value="2"/>
</dbReference>
<dbReference type="InterPro" id="IPR025977">
    <property type="entry name" value="Cnd3_C"/>
</dbReference>
<dbReference type="AlphaFoldDB" id="A0A2T9ZJD3"/>
<dbReference type="InterPro" id="IPR027165">
    <property type="entry name" value="CND3"/>
</dbReference>
<evidence type="ECO:0000256" key="1">
    <source>
        <dbReference type="ARBA" id="ARBA00004286"/>
    </source>
</evidence>
<evidence type="ECO:0000256" key="2">
    <source>
        <dbReference type="ARBA" id="ARBA00006533"/>
    </source>
</evidence>
<name>A0A2T9ZJD3_9FUNG</name>
<dbReference type="STRING" id="133381.A0A2T9ZJD3"/>
<accession>A0A2T9ZJD3</accession>
<organism evidence="10 11">
    <name type="scientific">Smittium megazygosporum</name>
    <dbReference type="NCBI Taxonomy" id="133381"/>
    <lineage>
        <taxon>Eukaryota</taxon>
        <taxon>Fungi</taxon>
        <taxon>Fungi incertae sedis</taxon>
        <taxon>Zoopagomycota</taxon>
        <taxon>Kickxellomycotina</taxon>
        <taxon>Harpellomycetes</taxon>
        <taxon>Harpellales</taxon>
        <taxon>Legeriomycetaceae</taxon>
        <taxon>Smittium</taxon>
    </lineage>
</organism>
<comment type="similarity">
    <text evidence="2">Belongs to the CND3 (condensin subunit 3) family.</text>
</comment>
<comment type="caution">
    <text evidence="10">The sequence shown here is derived from an EMBL/GenBank/DDBJ whole genome shotgun (WGS) entry which is preliminary data.</text>
</comment>
<keyword evidence="5" id="KW-0498">Mitosis</keyword>
<dbReference type="GO" id="GO:0051301">
    <property type="term" value="P:cell division"/>
    <property type="evidence" value="ECO:0007669"/>
    <property type="project" value="UniProtKB-KW"/>
</dbReference>
<evidence type="ECO:0000256" key="4">
    <source>
        <dbReference type="ARBA" id="ARBA00022618"/>
    </source>
</evidence>
<dbReference type="GO" id="GO:0000793">
    <property type="term" value="C:condensed chromosome"/>
    <property type="evidence" value="ECO:0007669"/>
    <property type="project" value="TreeGrafter"/>
</dbReference>
<dbReference type="GO" id="GO:0000796">
    <property type="term" value="C:condensin complex"/>
    <property type="evidence" value="ECO:0007669"/>
    <property type="project" value="InterPro"/>
</dbReference>
<keyword evidence="6" id="KW-0226">DNA condensation</keyword>
<keyword evidence="11" id="KW-1185">Reference proteome</keyword>
<evidence type="ECO:0000313" key="11">
    <source>
        <dbReference type="Proteomes" id="UP000245609"/>
    </source>
</evidence>
<keyword evidence="7" id="KW-0131">Cell cycle</keyword>
<dbReference type="GO" id="GO:0007076">
    <property type="term" value="P:mitotic chromosome condensation"/>
    <property type="evidence" value="ECO:0007669"/>
    <property type="project" value="InterPro"/>
</dbReference>
<comment type="subcellular location">
    <subcellularLocation>
        <location evidence="1">Chromosome</location>
    </subcellularLocation>
</comment>
<feature type="domain" description="Nuclear condensin complex subunit 3 C-terminal" evidence="9">
    <location>
        <begin position="524"/>
        <end position="821"/>
    </location>
</feature>
<keyword evidence="4" id="KW-0132">Cell division</keyword>
<evidence type="ECO:0000313" key="10">
    <source>
        <dbReference type="EMBL" id="PVV04726.1"/>
    </source>
</evidence>
<feature type="region of interest" description="Disordered" evidence="8">
    <location>
        <begin position="918"/>
        <end position="944"/>
    </location>
</feature>